<dbReference type="EMBL" id="JBHLTS010000023">
    <property type="protein sequence ID" value="MFC0515986.1"/>
    <property type="molecule type" value="Genomic_DNA"/>
</dbReference>
<proteinExistence type="predicted"/>
<keyword evidence="5" id="KW-1185">Reference proteome</keyword>
<organism evidence="4 5">
    <name type="scientific">Mucilaginibacter angelicae</name>
    <dbReference type="NCBI Taxonomy" id="869718"/>
    <lineage>
        <taxon>Bacteria</taxon>
        <taxon>Pseudomonadati</taxon>
        <taxon>Bacteroidota</taxon>
        <taxon>Sphingobacteriia</taxon>
        <taxon>Sphingobacteriales</taxon>
        <taxon>Sphingobacteriaceae</taxon>
        <taxon>Mucilaginibacter</taxon>
    </lineage>
</organism>
<accession>A0ABV6L967</accession>
<evidence type="ECO:0000313" key="5">
    <source>
        <dbReference type="Proteomes" id="UP001589828"/>
    </source>
</evidence>
<keyword evidence="1" id="KW-0175">Coiled coil</keyword>
<keyword evidence="3" id="KW-0732">Signal</keyword>
<evidence type="ECO:0000313" key="4">
    <source>
        <dbReference type="EMBL" id="MFC0515986.1"/>
    </source>
</evidence>
<evidence type="ECO:0000256" key="3">
    <source>
        <dbReference type="SAM" id="SignalP"/>
    </source>
</evidence>
<feature type="coiled-coil region" evidence="1">
    <location>
        <begin position="329"/>
        <end position="356"/>
    </location>
</feature>
<evidence type="ECO:0000256" key="1">
    <source>
        <dbReference type="SAM" id="Coils"/>
    </source>
</evidence>
<protein>
    <submittedName>
        <fullName evidence="4">Uncharacterized protein</fullName>
    </submittedName>
</protein>
<feature type="region of interest" description="Disordered" evidence="2">
    <location>
        <begin position="304"/>
        <end position="323"/>
    </location>
</feature>
<reference evidence="4 5" key="1">
    <citation type="submission" date="2024-09" db="EMBL/GenBank/DDBJ databases">
        <authorList>
            <person name="Sun Q."/>
            <person name="Mori K."/>
        </authorList>
    </citation>
    <scope>NUCLEOTIDE SEQUENCE [LARGE SCALE GENOMIC DNA]</scope>
    <source>
        <strain evidence="4 5">NCAIM B.02415</strain>
    </source>
</reference>
<name>A0ABV6L967_9SPHI</name>
<feature type="signal peptide" evidence="3">
    <location>
        <begin position="1"/>
        <end position="20"/>
    </location>
</feature>
<evidence type="ECO:0000256" key="2">
    <source>
        <dbReference type="SAM" id="MobiDB-lite"/>
    </source>
</evidence>
<gene>
    <name evidence="4" type="ORF">ACFFGT_17320</name>
</gene>
<sequence>MKKNFLLSILLLLLTELTLAQSTGNTIIDIGNQQSVVQTAIKDSKITFPKLPVTLTLQFSPDDFNNYTLTFVDKAPKPGLVLSMNVVKEDDQHIKLHYSDLDGGKLTLLFADGKLVGIGSRILKTSVSVPLVDGKVTMSYAKAVTAPATTDKTLCDELTADDKATQTVLQTNYQTGPPYTYLKTVPTAPSNDIPYPFPQHWQTNHGATASTDKKGRALTEKYVLFYDTRTSKEPLYLLKLKLTQGGNYEYFNTKKRIAPIADRGLLVQVIGSADSTYVVSTDSTQYFLDAEKTFAGLFTPAAKSTATTGAAPGGDSGKDLLGGNPPMTDIQLKEKLEKLNNELTIFNQEFADISLKEGQYHQELQWLQSKIWENLHVTANDSKVFATDVTILSRSIIDKKYFQDFCDLIESIRQQLDVAINKKPTVTIHNTYIPIPNVDAFTLHLKTKNVKKDIFSHPFNVSRGFKIDFSTGLMVSGLHNSDFVTGTESFRYKTGTDSVSINGQIKHTFGGTLRDTSLTVLHENKKLTYGAGVMAHFYTRSGTYVNGGGAVGVLVNGSDMQWLVGGSLMFSIGKSRIAFSSGLAMGQHKVLSGENNQYLWDGKTRTFDSRYDLPAGYTGNSSPSTTDVWGKSWFAAITVNFASLTVSK</sequence>
<dbReference type="RefSeq" id="WP_377023788.1">
    <property type="nucleotide sequence ID" value="NZ_JBHLTS010000023.1"/>
</dbReference>
<comment type="caution">
    <text evidence="4">The sequence shown here is derived from an EMBL/GenBank/DDBJ whole genome shotgun (WGS) entry which is preliminary data.</text>
</comment>
<feature type="chain" id="PRO_5045258226" evidence="3">
    <location>
        <begin position="21"/>
        <end position="648"/>
    </location>
</feature>
<dbReference type="Proteomes" id="UP001589828">
    <property type="component" value="Unassembled WGS sequence"/>
</dbReference>